<dbReference type="PANTHER" id="PTHR43095">
    <property type="entry name" value="SUGAR KINASE"/>
    <property type="match status" value="1"/>
</dbReference>
<dbReference type="InterPro" id="IPR018484">
    <property type="entry name" value="FGGY_N"/>
</dbReference>
<evidence type="ECO:0000313" key="6">
    <source>
        <dbReference type="EMBL" id="QGQ98752.1"/>
    </source>
</evidence>
<dbReference type="CDD" id="cd07773">
    <property type="entry name" value="ASKHA_NBD_FGGY_FK"/>
    <property type="match status" value="1"/>
</dbReference>
<keyword evidence="7" id="KW-1185">Reference proteome</keyword>
<evidence type="ECO:0000259" key="5">
    <source>
        <dbReference type="Pfam" id="PF02782"/>
    </source>
</evidence>
<dbReference type="InterPro" id="IPR043129">
    <property type="entry name" value="ATPase_NBD"/>
</dbReference>
<dbReference type="InterPro" id="IPR018485">
    <property type="entry name" value="FGGY_C"/>
</dbReference>
<dbReference type="InterPro" id="IPR018483">
    <property type="entry name" value="Carb_kinase_FGGY_CS"/>
</dbReference>
<evidence type="ECO:0000313" key="7">
    <source>
        <dbReference type="Proteomes" id="UP000426246"/>
    </source>
</evidence>
<dbReference type="GO" id="GO:0016301">
    <property type="term" value="F:kinase activity"/>
    <property type="evidence" value="ECO:0007669"/>
    <property type="project" value="UniProtKB-KW"/>
</dbReference>
<feature type="domain" description="Carbohydrate kinase FGGY C-terminal" evidence="5">
    <location>
        <begin position="257"/>
        <end position="449"/>
    </location>
</feature>
<dbReference type="Proteomes" id="UP000426246">
    <property type="component" value="Chromosome"/>
</dbReference>
<organism evidence="6 7">
    <name type="scientific">Paenibacillus psychroresistens</name>
    <dbReference type="NCBI Taxonomy" id="1778678"/>
    <lineage>
        <taxon>Bacteria</taxon>
        <taxon>Bacillati</taxon>
        <taxon>Bacillota</taxon>
        <taxon>Bacilli</taxon>
        <taxon>Bacillales</taxon>
        <taxon>Paenibacillaceae</taxon>
        <taxon>Paenibacillus</taxon>
    </lineage>
</organism>
<dbReference type="Pfam" id="PF02782">
    <property type="entry name" value="FGGY_C"/>
    <property type="match status" value="1"/>
</dbReference>
<dbReference type="RefSeq" id="WP_155703861.1">
    <property type="nucleotide sequence ID" value="NZ_CP034235.1"/>
</dbReference>
<proteinExistence type="inferred from homology"/>
<dbReference type="EMBL" id="CP034235">
    <property type="protein sequence ID" value="QGQ98752.1"/>
    <property type="molecule type" value="Genomic_DNA"/>
</dbReference>
<evidence type="ECO:0000256" key="1">
    <source>
        <dbReference type="ARBA" id="ARBA00009156"/>
    </source>
</evidence>
<accession>A0A6B8RSN2</accession>
<dbReference type="InterPro" id="IPR050406">
    <property type="entry name" value="FGGY_Carb_Kinase"/>
</dbReference>
<evidence type="ECO:0000259" key="4">
    <source>
        <dbReference type="Pfam" id="PF00370"/>
    </source>
</evidence>
<dbReference type="GO" id="GO:0005975">
    <property type="term" value="P:carbohydrate metabolic process"/>
    <property type="evidence" value="ECO:0007669"/>
    <property type="project" value="InterPro"/>
</dbReference>
<evidence type="ECO:0008006" key="8">
    <source>
        <dbReference type="Google" id="ProtNLM"/>
    </source>
</evidence>
<dbReference type="GO" id="GO:0016773">
    <property type="term" value="F:phosphotransferase activity, alcohol group as acceptor"/>
    <property type="evidence" value="ECO:0007669"/>
    <property type="project" value="InterPro"/>
</dbReference>
<name>A0A6B8RSN2_9BACL</name>
<gene>
    <name evidence="6" type="ORF">EHS13_29675</name>
</gene>
<reference evidence="7" key="1">
    <citation type="submission" date="2018-11" db="EMBL/GenBank/DDBJ databases">
        <title>Complete genome sequence of Paenibacillus sp. ML311-T8.</title>
        <authorList>
            <person name="Nam Y.-D."/>
            <person name="Kang J."/>
            <person name="Chung W.-H."/>
            <person name="Park Y.S."/>
        </authorList>
    </citation>
    <scope>NUCLEOTIDE SEQUENCE [LARGE SCALE GENOMIC DNA]</scope>
    <source>
        <strain evidence="7">ML311-T8</strain>
    </source>
</reference>
<dbReference type="AlphaFoldDB" id="A0A6B8RSN2"/>
<dbReference type="PIRSF" id="PIRSF000538">
    <property type="entry name" value="GlpK"/>
    <property type="match status" value="1"/>
</dbReference>
<dbReference type="Gene3D" id="3.30.420.40">
    <property type="match status" value="2"/>
</dbReference>
<feature type="domain" description="Carbohydrate kinase FGGY N-terminal" evidence="4">
    <location>
        <begin position="4"/>
        <end position="244"/>
    </location>
</feature>
<sequence>MSLMGLDIGTSGSKCTLFNEAGNAIAFAYQDYPIIHSHSGYAELNPNEVWQAVQKVIYQVTRDYQGAPIQALSISSFGESAVPVGVNGEVLGNSILYTDSRGQLEAKRLQVNLGGEQIMALTGIPVHPMYTINKIMWIKEHQPEIYLKTWKFMLFGDFIAYQLTGIAMIDYSLASRTMAMNITQKAWEPAIMEAAGIDSHLFSELVPSGHIIGTVSKKIAATIGLSPKTLVVAGGHDQACAALGAGVLQAGQAIDGIGTVECIVPTFKQPVLNKSMLQHNFNCAPHTLPNHYLTYAFNFTGGSLLKWYVECYGQIEAAEARRRGISVYDIFNELAGTDPTELLVIPHFAGSGTPFMNPAAKGMIYGLSFETTPAHIYRGLLEGITYEMLYNLECLELAGIKVDTLKAVGGGAKSELWMQMKADIMGRKVETLAISEAGTMGTAILAGIASGVYPSYETAVEQLVKVKRTYYPNPKITEIYQANYARYKKLSSLVREGL</sequence>
<evidence type="ECO:0000256" key="2">
    <source>
        <dbReference type="ARBA" id="ARBA00022679"/>
    </source>
</evidence>
<dbReference type="OrthoDB" id="9805576at2"/>
<dbReference type="KEGG" id="ppsc:EHS13_29675"/>
<dbReference type="PROSITE" id="PS00933">
    <property type="entry name" value="FGGY_KINASES_1"/>
    <property type="match status" value="1"/>
</dbReference>
<keyword evidence="2" id="KW-0808">Transferase</keyword>
<dbReference type="InterPro" id="IPR000577">
    <property type="entry name" value="Carb_kinase_FGGY"/>
</dbReference>
<evidence type="ECO:0000256" key="3">
    <source>
        <dbReference type="ARBA" id="ARBA00022777"/>
    </source>
</evidence>
<dbReference type="SUPFAM" id="SSF53067">
    <property type="entry name" value="Actin-like ATPase domain"/>
    <property type="match status" value="2"/>
</dbReference>
<dbReference type="Pfam" id="PF00370">
    <property type="entry name" value="FGGY_N"/>
    <property type="match status" value="1"/>
</dbReference>
<keyword evidence="3" id="KW-0418">Kinase</keyword>
<comment type="similarity">
    <text evidence="1">Belongs to the FGGY kinase family.</text>
</comment>
<protein>
    <recommendedName>
        <fullName evidence="8">Xylulokinase</fullName>
    </recommendedName>
</protein>